<evidence type="ECO:0000313" key="1">
    <source>
        <dbReference type="EMBL" id="GFJ76460.1"/>
    </source>
</evidence>
<gene>
    <name evidence="1" type="ORF">Phou_006400</name>
</gene>
<name>A0A6V8JYT5_9ACTN</name>
<comment type="caution">
    <text evidence="1">The sequence shown here is derived from an EMBL/GenBank/DDBJ whole genome shotgun (WGS) entry which is preliminary data.</text>
</comment>
<proteinExistence type="predicted"/>
<reference evidence="1 2" key="1">
    <citation type="submission" date="2020-03" db="EMBL/GenBank/DDBJ databases">
        <title>Whole genome shotgun sequence of Phytohabitans houttuyneae NBRC 108639.</title>
        <authorList>
            <person name="Komaki H."/>
            <person name="Tamura T."/>
        </authorList>
    </citation>
    <scope>NUCLEOTIDE SEQUENCE [LARGE SCALE GENOMIC DNA]</scope>
    <source>
        <strain evidence="1 2">NBRC 108639</strain>
    </source>
</reference>
<dbReference type="Proteomes" id="UP000482800">
    <property type="component" value="Unassembled WGS sequence"/>
</dbReference>
<dbReference type="AlphaFoldDB" id="A0A6V8JYT5"/>
<sequence>MQPTQNLVTDPVISPADTLRGAGLYLIRHGWHQGDMFDQADPEVAFPPACGLGAIRMALVGTAEIGADTWSPQTVEAFAAAVMAWAEHLFTCYGEPDPAAVPLGRATAWHDEAATAEMSWPEQIVVDWNDAYDRNAGQVIAALNGAADEWFRKHRTCWCECGEDDDPPSCDQEGHTHPHSCQHCATDHSHLCRSWRGWAVPDECWPGLEAGAAARCRGRDRR</sequence>
<evidence type="ECO:0000313" key="2">
    <source>
        <dbReference type="Proteomes" id="UP000482800"/>
    </source>
</evidence>
<reference evidence="1 2" key="2">
    <citation type="submission" date="2020-03" db="EMBL/GenBank/DDBJ databases">
        <authorList>
            <person name="Ichikawa N."/>
            <person name="Kimura A."/>
            <person name="Kitahashi Y."/>
            <person name="Uohara A."/>
        </authorList>
    </citation>
    <scope>NUCLEOTIDE SEQUENCE [LARGE SCALE GENOMIC DNA]</scope>
    <source>
        <strain evidence="1 2">NBRC 108639</strain>
    </source>
</reference>
<keyword evidence="2" id="KW-1185">Reference proteome</keyword>
<protein>
    <submittedName>
        <fullName evidence="1">Uncharacterized protein</fullName>
    </submittedName>
</protein>
<accession>A0A6V8JYT5</accession>
<dbReference type="InterPro" id="IPR045677">
    <property type="entry name" value="DUF6197"/>
</dbReference>
<organism evidence="1 2">
    <name type="scientific">Phytohabitans houttuyneae</name>
    <dbReference type="NCBI Taxonomy" id="1076126"/>
    <lineage>
        <taxon>Bacteria</taxon>
        <taxon>Bacillati</taxon>
        <taxon>Actinomycetota</taxon>
        <taxon>Actinomycetes</taxon>
        <taxon>Micromonosporales</taxon>
        <taxon>Micromonosporaceae</taxon>
    </lineage>
</organism>
<dbReference type="EMBL" id="BLPF01000001">
    <property type="protein sequence ID" value="GFJ76460.1"/>
    <property type="molecule type" value="Genomic_DNA"/>
</dbReference>
<dbReference type="Pfam" id="PF19698">
    <property type="entry name" value="DUF6197"/>
    <property type="match status" value="1"/>
</dbReference>